<accession>A0A183C2C4</accession>
<reference evidence="3" key="3">
    <citation type="submission" date="2016-06" db="UniProtKB">
        <authorList>
            <consortium name="WormBaseParasite"/>
        </authorList>
    </citation>
    <scope>IDENTIFICATION</scope>
</reference>
<organism evidence="2 3">
    <name type="scientific">Globodera pallida</name>
    <name type="common">Potato cyst nematode worm</name>
    <name type="synonym">Heterodera pallida</name>
    <dbReference type="NCBI Taxonomy" id="36090"/>
    <lineage>
        <taxon>Eukaryota</taxon>
        <taxon>Metazoa</taxon>
        <taxon>Ecdysozoa</taxon>
        <taxon>Nematoda</taxon>
        <taxon>Chromadorea</taxon>
        <taxon>Rhabditida</taxon>
        <taxon>Tylenchina</taxon>
        <taxon>Tylenchomorpha</taxon>
        <taxon>Tylenchoidea</taxon>
        <taxon>Heteroderidae</taxon>
        <taxon>Heteroderinae</taxon>
        <taxon>Globodera</taxon>
    </lineage>
</organism>
<dbReference type="InterPro" id="IPR029052">
    <property type="entry name" value="Metallo-depent_PP-like"/>
</dbReference>
<proteinExistence type="predicted"/>
<protein>
    <submittedName>
        <fullName evidence="3">Uncharacterized protein</fullName>
    </submittedName>
</protein>
<feature type="signal peptide" evidence="1">
    <location>
        <begin position="1"/>
        <end position="19"/>
    </location>
</feature>
<reference evidence="2" key="1">
    <citation type="submission" date="2013-12" db="EMBL/GenBank/DDBJ databases">
        <authorList>
            <person name="Aslett M."/>
        </authorList>
    </citation>
    <scope>NUCLEOTIDE SEQUENCE [LARGE SCALE GENOMIC DNA]</scope>
    <source>
        <strain evidence="2">Lindley</strain>
    </source>
</reference>
<evidence type="ECO:0000313" key="3">
    <source>
        <dbReference type="WBParaSite" id="GPLIN_000701800"/>
    </source>
</evidence>
<evidence type="ECO:0000313" key="2">
    <source>
        <dbReference type="Proteomes" id="UP000050741"/>
    </source>
</evidence>
<dbReference type="AlphaFoldDB" id="A0A183C2C4"/>
<feature type="chain" id="PRO_5008146965" evidence="1">
    <location>
        <begin position="20"/>
        <end position="434"/>
    </location>
</feature>
<keyword evidence="1" id="KW-0732">Signal</keyword>
<name>A0A183C2C4_GLOPA</name>
<sequence length="434" mass="49327">MVTICVIFIVNFVATFAKSQSLAKSPAANFVFLTFHNNSDHSYDVNFVVPGRDSSNVVPSLLLTSFKNGSKDVENRRDFLEQFPMMSKSDPRAPSSNRPPTNGPLWLWTAQTGRLSPEDGTLSCENLYEHTQLDLSKLIEHKKCNLNLFIGTEEKGIRPQIIRGIWEFAENIPLIGRRLHPRAGFNFSPYVMLHSKANSHKHSAFARVPSIFGAVGGNFTETTFFQSTEVGDVAFIQITVEIATVANLADGSVEYEMIAQYFRETMLNELECKLQEMHRRPRRPWIVLYMTHPYLVSNDEDKVQWFIMNDTDRFFDILKRYKVDLLTSCGIEGMARLLTKKKKEMPEAKLPEYVQTTMAQCGGYQSMDVTLQNECSFAVLDIRSDKMSFRKMNADDGSDLENGQIDRTFEEADDCVPDEELENGTIFGKRRVGG</sequence>
<dbReference type="Proteomes" id="UP000050741">
    <property type="component" value="Unassembled WGS sequence"/>
</dbReference>
<reference evidence="2" key="2">
    <citation type="submission" date="2014-05" db="EMBL/GenBank/DDBJ databases">
        <title>The genome and life-stage specific transcriptomes of Globodera pallida elucidate key aspects of plant parasitism by a cyst nematode.</title>
        <authorList>
            <person name="Cotton J.A."/>
            <person name="Lilley C.J."/>
            <person name="Jones L.M."/>
            <person name="Kikuchi T."/>
            <person name="Reid A.J."/>
            <person name="Thorpe P."/>
            <person name="Tsai I.J."/>
            <person name="Beasley H."/>
            <person name="Blok V."/>
            <person name="Cock P.J.A."/>
            <person name="Van den Akker S.E."/>
            <person name="Holroyd N."/>
            <person name="Hunt M."/>
            <person name="Mantelin S."/>
            <person name="Naghra H."/>
            <person name="Pain A."/>
            <person name="Palomares-Rius J.E."/>
            <person name="Zarowiecki M."/>
            <person name="Berriman M."/>
            <person name="Jones J.T."/>
            <person name="Urwin P.E."/>
        </authorList>
    </citation>
    <scope>NUCLEOTIDE SEQUENCE [LARGE SCALE GENOMIC DNA]</scope>
    <source>
        <strain evidence="2">Lindley</strain>
    </source>
</reference>
<evidence type="ECO:0000256" key="1">
    <source>
        <dbReference type="SAM" id="SignalP"/>
    </source>
</evidence>
<dbReference type="Gene3D" id="3.60.21.10">
    <property type="match status" value="1"/>
</dbReference>
<dbReference type="WBParaSite" id="GPLIN_000701800">
    <property type="protein sequence ID" value="GPLIN_000701800"/>
    <property type="gene ID" value="GPLIN_000701800"/>
</dbReference>
<keyword evidence="2" id="KW-1185">Reference proteome</keyword>